<comment type="similarity">
    <text evidence="3">Belongs to the glycosyl hydrolase 130 family.</text>
</comment>
<keyword evidence="2" id="KW-0808">Transferase</keyword>
<dbReference type="CDD" id="cd18614">
    <property type="entry name" value="GH130"/>
    <property type="match status" value="1"/>
</dbReference>
<dbReference type="InterPro" id="IPR023296">
    <property type="entry name" value="Glyco_hydro_beta-prop_sf"/>
</dbReference>
<dbReference type="CDD" id="cd18611">
    <property type="entry name" value="GH130"/>
    <property type="match status" value="1"/>
</dbReference>
<sequence length="631" mass="71756">MFVVKRSLYNPIISPTIDHPWESFAAFNWCPIQDDEKFHCVYRAMSEMKYIKGHELSLSTIGYGVSKDGHWYEPRKPLITPKYEWERYGCEDPRVTKIEDTYYIFYTALGTFPFRAEGIRIAVAVTKDFETIDERHLVTPFNAKAMALFPEKIDGKYVALLAAHTDMPPVKICLAEFDSIEQIWSTAYWDKWHAEIESHRMIVRRTEHDQVEIGAVPLKTKEGWLVIYSHIQNYFSDNKIFGIEALLLDLNDPKKIIARTDSPLLIPEETYEEFGQIPNVIFPSGATIKGEELYIYYGATDTTCCRADVNLQALLKSMRKEPVVTRHKKNPILEPLDNHPWENKAVFNPAAVAIDGKVHIVYRAMGDDDTSVLGYAYSKDGLSITERVEHPIYVPRESFEKKVHPGNSGCEDPRITQIDDMLYMFYTAYDGVHPPAVAATSISVKNFLKKNWDWSWPAIITPADVDDKDSCLFPEKIGDNYLVFHRTHDHICLDPIKSLEFDGDRIDTFTPIIGPRKGMWDGRKVGIASVPIKTGKGWLLLYHGVSDEGVYRVGALLLDLHNPMIVLARTTDYIFAPETDYEKNGIIPNVVFPCGSTVIGKKLFIYYGGADRVVGVATANIDEIVDALTFD</sequence>
<proteinExistence type="inferred from homology"/>
<dbReference type="GO" id="GO:0016798">
    <property type="term" value="F:hydrolase activity, acting on glycosyl bonds"/>
    <property type="evidence" value="ECO:0007669"/>
    <property type="project" value="UniProtKB-KW"/>
</dbReference>
<dbReference type="PANTHER" id="PTHR34106:SF5">
    <property type="entry name" value="GLYCOSIDASE"/>
    <property type="match status" value="1"/>
</dbReference>
<keyword evidence="1" id="KW-0328">Glycosyltransferase</keyword>
<organism evidence="4 5">
    <name type="scientific">Candidatus Wolfebacteria bacterium GW2011_GWA2_47_9b</name>
    <dbReference type="NCBI Taxonomy" id="1619005"/>
    <lineage>
        <taxon>Bacteria</taxon>
        <taxon>Candidatus Wolfeibacteriota</taxon>
    </lineage>
</organism>
<protein>
    <submittedName>
        <fullName evidence="4">Glycosidase-related protein</fullName>
    </submittedName>
</protein>
<evidence type="ECO:0000313" key="4">
    <source>
        <dbReference type="EMBL" id="KKU90237.1"/>
    </source>
</evidence>
<dbReference type="SUPFAM" id="SSF75005">
    <property type="entry name" value="Arabinanase/levansucrase/invertase"/>
    <property type="match status" value="2"/>
</dbReference>
<dbReference type="PANTHER" id="PTHR34106">
    <property type="entry name" value="GLYCOSIDASE"/>
    <property type="match status" value="1"/>
</dbReference>
<dbReference type="InterPro" id="IPR007184">
    <property type="entry name" value="Mannoside_phosphorylase"/>
</dbReference>
<comment type="caution">
    <text evidence="4">The sequence shown here is derived from an EMBL/GenBank/DDBJ whole genome shotgun (WGS) entry which is preliminary data.</text>
</comment>
<dbReference type="PATRIC" id="fig|1619005.3.peg.326"/>
<keyword evidence="4" id="KW-0326">Glycosidase</keyword>
<evidence type="ECO:0000256" key="1">
    <source>
        <dbReference type="ARBA" id="ARBA00022676"/>
    </source>
</evidence>
<evidence type="ECO:0000256" key="3">
    <source>
        <dbReference type="ARBA" id="ARBA00024356"/>
    </source>
</evidence>
<dbReference type="GO" id="GO:0016757">
    <property type="term" value="F:glycosyltransferase activity"/>
    <property type="evidence" value="ECO:0007669"/>
    <property type="project" value="UniProtKB-KW"/>
</dbReference>
<accession>A0A0G1U807</accession>
<evidence type="ECO:0000313" key="5">
    <source>
        <dbReference type="Proteomes" id="UP000033882"/>
    </source>
</evidence>
<gene>
    <name evidence="4" type="ORF">UY19_C0005G0040</name>
</gene>
<dbReference type="Gene3D" id="2.115.10.20">
    <property type="entry name" value="Glycosyl hydrolase domain, family 43"/>
    <property type="match status" value="2"/>
</dbReference>
<reference evidence="4 5" key="1">
    <citation type="journal article" date="2015" name="Nature">
        <title>rRNA introns, odd ribosomes, and small enigmatic genomes across a large radiation of phyla.</title>
        <authorList>
            <person name="Brown C.T."/>
            <person name="Hug L.A."/>
            <person name="Thomas B.C."/>
            <person name="Sharon I."/>
            <person name="Castelle C.J."/>
            <person name="Singh A."/>
            <person name="Wilkins M.J."/>
            <person name="Williams K.H."/>
            <person name="Banfield J.F."/>
        </authorList>
    </citation>
    <scope>NUCLEOTIDE SEQUENCE [LARGE SCALE GENOMIC DNA]</scope>
</reference>
<dbReference type="Pfam" id="PF04041">
    <property type="entry name" value="Glyco_hydro_130"/>
    <property type="match status" value="2"/>
</dbReference>
<dbReference type="Proteomes" id="UP000033882">
    <property type="component" value="Unassembled WGS sequence"/>
</dbReference>
<name>A0A0G1U807_9BACT</name>
<dbReference type="AlphaFoldDB" id="A0A0G1U807"/>
<dbReference type="EMBL" id="LCPB01000005">
    <property type="protein sequence ID" value="KKU90237.1"/>
    <property type="molecule type" value="Genomic_DNA"/>
</dbReference>
<keyword evidence="4" id="KW-0378">Hydrolase</keyword>
<evidence type="ECO:0000256" key="2">
    <source>
        <dbReference type="ARBA" id="ARBA00022679"/>
    </source>
</evidence>